<dbReference type="SUPFAM" id="SSF55073">
    <property type="entry name" value="Nucleotide cyclase"/>
    <property type="match status" value="1"/>
</dbReference>
<accession>A0ABN8CTV6</accession>
<keyword evidence="2" id="KW-1185">Reference proteome</keyword>
<dbReference type="EMBL" id="CAKLCB010000152">
    <property type="protein sequence ID" value="CAH0516044.1"/>
    <property type="molecule type" value="Genomic_DNA"/>
</dbReference>
<name>A0ABN8CTV6_9STRA</name>
<gene>
    <name evidence="1" type="ORF">PBS001_LOCUS2730</name>
</gene>
<sequence>MLDAIPQDGHNRALRSKVLLTLYRGYEITTTGDSFQLTFHTIQKAVSYYCPEVQLQLLAVKWPKELHGIIPSTKKQRVGHRIIFRGLRVRMGIHDAMGSDGHLLTLSQVKQSTLGLLRPLLAR</sequence>
<organism evidence="1 2">
    <name type="scientific">Peronospora belbahrii</name>
    <dbReference type="NCBI Taxonomy" id="622444"/>
    <lineage>
        <taxon>Eukaryota</taxon>
        <taxon>Sar</taxon>
        <taxon>Stramenopiles</taxon>
        <taxon>Oomycota</taxon>
        <taxon>Peronosporomycetes</taxon>
        <taxon>Peronosporales</taxon>
        <taxon>Peronosporaceae</taxon>
        <taxon>Peronospora</taxon>
    </lineage>
</organism>
<dbReference type="Gene3D" id="3.30.70.1230">
    <property type="entry name" value="Nucleotide cyclase"/>
    <property type="match status" value="1"/>
</dbReference>
<dbReference type="InterPro" id="IPR050697">
    <property type="entry name" value="Adenylyl/Guanylyl_Cyclase_3/4"/>
</dbReference>
<protein>
    <submittedName>
        <fullName evidence="1">Uncharacterized protein</fullName>
    </submittedName>
</protein>
<proteinExistence type="predicted"/>
<reference evidence="1 2" key="1">
    <citation type="submission" date="2021-11" db="EMBL/GenBank/DDBJ databases">
        <authorList>
            <person name="Islam A."/>
            <person name="Islam S."/>
            <person name="Flora M.S."/>
            <person name="Rahman M."/>
            <person name="Ziaur R.M."/>
            <person name="Epstein J.H."/>
            <person name="Hassan M."/>
            <person name="Klassen M."/>
            <person name="Woodard K."/>
            <person name="Webb A."/>
            <person name="Webby R.J."/>
            <person name="El Zowalaty M.E."/>
        </authorList>
    </citation>
    <scope>NUCLEOTIDE SEQUENCE [LARGE SCALE GENOMIC DNA]</scope>
    <source>
        <strain evidence="1">Pbs1</strain>
    </source>
</reference>
<evidence type="ECO:0000313" key="1">
    <source>
        <dbReference type="EMBL" id="CAH0516044.1"/>
    </source>
</evidence>
<comment type="caution">
    <text evidence="1">The sequence shown here is derived from an EMBL/GenBank/DDBJ whole genome shotgun (WGS) entry which is preliminary data.</text>
</comment>
<dbReference type="PANTHER" id="PTHR43081:SF1">
    <property type="entry name" value="ADENYLATE CYCLASE, TERMINAL-DIFFERENTIATION SPECIFIC"/>
    <property type="match status" value="1"/>
</dbReference>
<evidence type="ECO:0000313" key="2">
    <source>
        <dbReference type="Proteomes" id="UP001158986"/>
    </source>
</evidence>
<dbReference type="InterPro" id="IPR029787">
    <property type="entry name" value="Nucleotide_cyclase"/>
</dbReference>
<dbReference type="Proteomes" id="UP001158986">
    <property type="component" value="Unassembled WGS sequence"/>
</dbReference>
<dbReference type="PANTHER" id="PTHR43081">
    <property type="entry name" value="ADENYLATE CYCLASE, TERMINAL-DIFFERENTIATION SPECIFIC-RELATED"/>
    <property type="match status" value="1"/>
</dbReference>